<reference evidence="1" key="2">
    <citation type="submission" date="2014-03" db="EMBL/GenBank/DDBJ databases">
        <authorList>
            <person name="Genoscope - CEA"/>
        </authorList>
    </citation>
    <scope>NUCLEOTIDE SEQUENCE</scope>
</reference>
<organism evidence="1 2">
    <name type="scientific">Oncorhynchus mykiss</name>
    <name type="common">Rainbow trout</name>
    <name type="synonym">Salmo gairdneri</name>
    <dbReference type="NCBI Taxonomy" id="8022"/>
    <lineage>
        <taxon>Eukaryota</taxon>
        <taxon>Metazoa</taxon>
        <taxon>Chordata</taxon>
        <taxon>Craniata</taxon>
        <taxon>Vertebrata</taxon>
        <taxon>Euteleostomi</taxon>
        <taxon>Actinopterygii</taxon>
        <taxon>Neopterygii</taxon>
        <taxon>Teleostei</taxon>
        <taxon>Protacanthopterygii</taxon>
        <taxon>Salmoniformes</taxon>
        <taxon>Salmonidae</taxon>
        <taxon>Salmoninae</taxon>
        <taxon>Oncorhynchus</taxon>
    </lineage>
</organism>
<name>A0A060Z806_ONCMY</name>
<evidence type="ECO:0000313" key="1">
    <source>
        <dbReference type="EMBL" id="CDR00017.1"/>
    </source>
</evidence>
<dbReference type="EMBL" id="FR952270">
    <property type="protein sequence ID" value="CDR00017.1"/>
    <property type="molecule type" value="Genomic_DNA"/>
</dbReference>
<reference evidence="1" key="1">
    <citation type="journal article" date="2014" name="Nat. Commun.">
        <title>The rainbow trout genome provides novel insights into evolution after whole-genome duplication in vertebrates.</title>
        <authorList>
            <person name="Berthelot C."/>
            <person name="Brunet F."/>
            <person name="Chalopin D."/>
            <person name="Juanchich A."/>
            <person name="Bernard M."/>
            <person name="Noel B."/>
            <person name="Bento P."/>
            <person name="Da Silva C."/>
            <person name="Labadie K."/>
            <person name="Alberti A."/>
            <person name="Aury J.M."/>
            <person name="Louis A."/>
            <person name="Dehais P."/>
            <person name="Bardou P."/>
            <person name="Montfort J."/>
            <person name="Klopp C."/>
            <person name="Cabau C."/>
            <person name="Gaspin C."/>
            <person name="Thorgaard G.H."/>
            <person name="Boussaha M."/>
            <person name="Quillet E."/>
            <person name="Guyomard R."/>
            <person name="Galiana D."/>
            <person name="Bobe J."/>
            <person name="Volff J.N."/>
            <person name="Genet C."/>
            <person name="Wincker P."/>
            <person name="Jaillon O."/>
            <person name="Roest Crollius H."/>
            <person name="Guiguen Y."/>
        </authorList>
    </citation>
    <scope>NUCLEOTIDE SEQUENCE [LARGE SCALE GENOMIC DNA]</scope>
</reference>
<gene>
    <name evidence="1" type="ORF">GSONMT00001463001</name>
</gene>
<protein>
    <submittedName>
        <fullName evidence="1">Uncharacterized protein</fullName>
    </submittedName>
</protein>
<dbReference type="PaxDb" id="8022-A0A060Z806"/>
<accession>A0A060Z806</accession>
<dbReference type="Proteomes" id="UP000193380">
    <property type="component" value="Unassembled WGS sequence"/>
</dbReference>
<dbReference type="AlphaFoldDB" id="A0A060Z806"/>
<proteinExistence type="predicted"/>
<evidence type="ECO:0000313" key="2">
    <source>
        <dbReference type="Proteomes" id="UP000193380"/>
    </source>
</evidence>
<sequence>MASENGESGGGSWKKNVDDIKKVFEFKEVLGT</sequence>